<proteinExistence type="predicted"/>
<keyword evidence="2" id="KW-1185">Reference proteome</keyword>
<accession>A0A699YYI6</accession>
<dbReference type="AlphaFoldDB" id="A0A699YYI6"/>
<sequence length="154" mass="15809">ACCSAAWWTPSSLALMDPAGHLDLAQLPGCHSLLGPPGATPHPTHFAAGSLVAAKMEGTDTGLVVLEPLMGLVAKDEVGGSNRAVDAAFAGGHSFSPVAPGSATDGWRLWLLASRSVEQAMALHLEAQDWDAALQLATAYGLDHDDICSPCLLA</sequence>
<evidence type="ECO:0000313" key="1">
    <source>
        <dbReference type="EMBL" id="GFH14721.1"/>
    </source>
</evidence>
<dbReference type="Proteomes" id="UP000485058">
    <property type="component" value="Unassembled WGS sequence"/>
</dbReference>
<dbReference type="EMBL" id="BLLF01000758">
    <property type="protein sequence ID" value="GFH14721.1"/>
    <property type="molecule type" value="Genomic_DNA"/>
</dbReference>
<reference evidence="1 2" key="1">
    <citation type="submission" date="2020-02" db="EMBL/GenBank/DDBJ databases">
        <title>Draft genome sequence of Haematococcus lacustris strain NIES-144.</title>
        <authorList>
            <person name="Morimoto D."/>
            <person name="Nakagawa S."/>
            <person name="Yoshida T."/>
            <person name="Sawayama S."/>
        </authorList>
    </citation>
    <scope>NUCLEOTIDE SEQUENCE [LARGE SCALE GENOMIC DNA]</scope>
    <source>
        <strain evidence="1 2">NIES-144</strain>
    </source>
</reference>
<gene>
    <name evidence="1" type="ORF">HaLaN_10831</name>
</gene>
<comment type="caution">
    <text evidence="1">The sequence shown here is derived from an EMBL/GenBank/DDBJ whole genome shotgun (WGS) entry which is preliminary data.</text>
</comment>
<protein>
    <submittedName>
        <fullName evidence="1">Sec39 domain-containing protein</fullName>
    </submittedName>
</protein>
<feature type="non-terminal residue" evidence="1">
    <location>
        <position position="1"/>
    </location>
</feature>
<organism evidence="1 2">
    <name type="scientific">Haematococcus lacustris</name>
    <name type="common">Green alga</name>
    <name type="synonym">Haematococcus pluvialis</name>
    <dbReference type="NCBI Taxonomy" id="44745"/>
    <lineage>
        <taxon>Eukaryota</taxon>
        <taxon>Viridiplantae</taxon>
        <taxon>Chlorophyta</taxon>
        <taxon>core chlorophytes</taxon>
        <taxon>Chlorophyceae</taxon>
        <taxon>CS clade</taxon>
        <taxon>Chlamydomonadales</taxon>
        <taxon>Haematococcaceae</taxon>
        <taxon>Haematococcus</taxon>
    </lineage>
</organism>
<evidence type="ECO:0000313" key="2">
    <source>
        <dbReference type="Proteomes" id="UP000485058"/>
    </source>
</evidence>
<name>A0A699YYI6_HAELA</name>